<feature type="compositionally biased region" description="Low complexity" evidence="1">
    <location>
        <begin position="219"/>
        <end position="235"/>
    </location>
</feature>
<organism evidence="2 3">
    <name type="scientific">Cyanidiococcus yangmingshanensis</name>
    <dbReference type="NCBI Taxonomy" id="2690220"/>
    <lineage>
        <taxon>Eukaryota</taxon>
        <taxon>Rhodophyta</taxon>
        <taxon>Bangiophyceae</taxon>
        <taxon>Cyanidiales</taxon>
        <taxon>Cyanidiaceae</taxon>
        <taxon>Cyanidiococcus</taxon>
    </lineage>
</organism>
<dbReference type="AlphaFoldDB" id="A0A7J7IK21"/>
<gene>
    <name evidence="2" type="ORF">F1559_001062</name>
</gene>
<reference evidence="2 3" key="1">
    <citation type="journal article" date="2020" name="J. Phycol.">
        <title>Comparative genome analysis reveals Cyanidiococcus gen. nov., a new extremophilic red algal genus sister to Cyanidioschyzon (Cyanidioschyzonaceae, Rhodophyta).</title>
        <authorList>
            <person name="Liu S.-L."/>
            <person name="Chiang Y.-R."/>
            <person name="Yoon H.S."/>
            <person name="Fu H.-Y."/>
        </authorList>
    </citation>
    <scope>NUCLEOTIDE SEQUENCE [LARGE SCALE GENOMIC DNA]</scope>
    <source>
        <strain evidence="2 3">THAL066</strain>
    </source>
</reference>
<evidence type="ECO:0000313" key="3">
    <source>
        <dbReference type="Proteomes" id="UP000530660"/>
    </source>
</evidence>
<comment type="caution">
    <text evidence="2">The sequence shown here is derived from an EMBL/GenBank/DDBJ whole genome shotgun (WGS) entry which is preliminary data.</text>
</comment>
<keyword evidence="3" id="KW-1185">Reference proteome</keyword>
<dbReference type="Proteomes" id="UP000530660">
    <property type="component" value="Unassembled WGS sequence"/>
</dbReference>
<feature type="region of interest" description="Disordered" evidence="1">
    <location>
        <begin position="138"/>
        <end position="235"/>
    </location>
</feature>
<accession>A0A7J7IK21</accession>
<proteinExistence type="predicted"/>
<sequence>MELEIVDAGDRSVGDDTLRTSRKRHLNANPPNDRQQPRNQSEESSAVKLTAESLLDRSPAKESGAAGHRMETYIDSMDMEQGSNTTASAQREAHEDPDIEEPSGLSVCEPELSNDPAEDIAFDAPRLARSAVVHQSPIAVDSHSSTTTTTTTTPWNTQSQPSTPASLRASPGVEGSLNQCPSIATAVTGRANRQPRQRVDLMDSPPDPVHDCDLARNCSQADQSAEASPAAEPASPFDEFDLAGLQRARNLPADAHTSRLARLPSLRKRKRRTRPTRLGDKLIFSFDGTAVSPEGEIIGTCALLQTLKREDRPEADDDLQDAAHASTPACDLGDATSMNAKKPRASCDEPCEIQSVTFGLQFESQLQKPARLLDVASTSASATRDAPGLQETARKEGALLPAEAGVAAGSPASSESMDITEKP</sequence>
<feature type="compositionally biased region" description="Low complexity" evidence="1">
    <location>
        <begin position="144"/>
        <end position="164"/>
    </location>
</feature>
<evidence type="ECO:0000313" key="2">
    <source>
        <dbReference type="EMBL" id="KAF6002651.1"/>
    </source>
</evidence>
<feature type="compositionally biased region" description="Basic and acidic residues" evidence="1">
    <location>
        <begin position="8"/>
        <end position="19"/>
    </location>
</feature>
<feature type="region of interest" description="Disordered" evidence="1">
    <location>
        <begin position="376"/>
        <end position="423"/>
    </location>
</feature>
<feature type="region of interest" description="Disordered" evidence="1">
    <location>
        <begin position="1"/>
        <end position="122"/>
    </location>
</feature>
<dbReference type="EMBL" id="VWRR01000009">
    <property type="protein sequence ID" value="KAF6002651.1"/>
    <property type="molecule type" value="Genomic_DNA"/>
</dbReference>
<evidence type="ECO:0000256" key="1">
    <source>
        <dbReference type="SAM" id="MobiDB-lite"/>
    </source>
</evidence>
<feature type="compositionally biased region" description="Polar residues" evidence="1">
    <location>
        <begin position="29"/>
        <end position="44"/>
    </location>
</feature>
<protein>
    <submittedName>
        <fullName evidence="2">Uncharacterized protein</fullName>
    </submittedName>
</protein>
<name>A0A7J7IK21_9RHOD</name>